<proteinExistence type="predicted"/>
<dbReference type="EC" id="3.1.1.45" evidence="3"/>
<dbReference type="STRING" id="1715693.PH7735_02358"/>
<dbReference type="Pfam" id="PF01738">
    <property type="entry name" value="DLH"/>
    <property type="match status" value="1"/>
</dbReference>
<organism evidence="3 4">
    <name type="scientific">Shimia thalassica</name>
    <dbReference type="NCBI Taxonomy" id="1715693"/>
    <lineage>
        <taxon>Bacteria</taxon>
        <taxon>Pseudomonadati</taxon>
        <taxon>Pseudomonadota</taxon>
        <taxon>Alphaproteobacteria</taxon>
        <taxon>Rhodobacterales</taxon>
        <taxon>Roseobacteraceae</taxon>
    </lineage>
</organism>
<dbReference type="InterPro" id="IPR051049">
    <property type="entry name" value="Dienelactone_hydrolase-like"/>
</dbReference>
<accession>A0A0P1IA55</accession>
<evidence type="ECO:0000313" key="4">
    <source>
        <dbReference type="Proteomes" id="UP000051870"/>
    </source>
</evidence>
<dbReference type="InterPro" id="IPR029058">
    <property type="entry name" value="AB_hydrolase_fold"/>
</dbReference>
<dbReference type="EMBL" id="CYTW01000002">
    <property type="protein sequence ID" value="CUK00677.1"/>
    <property type="molecule type" value="Genomic_DNA"/>
</dbReference>
<sequence length="245" mass="26738">MMKPIWAAVIALMMAGAANASEITFGRGETGHLFFPQDADDAPAVLLLHDWSGPSEKMQLEAQRFADQGYVVLMPDMFAGKSPATPEAARALMMHEDIDAQRIRLKRTITDALTYLSVRPSVDADDIALVGFDFGATVALKAGMEGLNVDAVVAFEPLPNLLAKVGPVDFENADMPILTHFAETQEDGAPIQFLEQELVAQNKANKVYHYPIVDPGFSITTDGQYDAVAAKLARKRTLDFLDKNR</sequence>
<feature type="chain" id="PRO_5006065032" evidence="1">
    <location>
        <begin position="21"/>
        <end position="245"/>
    </location>
</feature>
<gene>
    <name evidence="3" type="primary">clcD</name>
    <name evidence="3" type="ORF">PH7735_02358</name>
</gene>
<dbReference type="GeneID" id="83881383"/>
<dbReference type="PANTHER" id="PTHR46623:SF6">
    <property type="entry name" value="ALPHA_BETA-HYDROLASES SUPERFAMILY PROTEIN"/>
    <property type="match status" value="1"/>
</dbReference>
<protein>
    <submittedName>
        <fullName evidence="3">Carboxymethylenebutenolidase</fullName>
        <ecNumber evidence="3">3.1.1.45</ecNumber>
    </submittedName>
</protein>
<dbReference type="RefSeq" id="WP_058311536.1">
    <property type="nucleotide sequence ID" value="NZ_CYTW01000002.1"/>
</dbReference>
<keyword evidence="1" id="KW-0732">Signal</keyword>
<name>A0A0P1IA55_9RHOB</name>
<dbReference type="AlphaFoldDB" id="A0A0P1IA55"/>
<feature type="domain" description="Dienelactone hydrolase" evidence="2">
    <location>
        <begin position="32"/>
        <end position="242"/>
    </location>
</feature>
<keyword evidence="4" id="KW-1185">Reference proteome</keyword>
<evidence type="ECO:0000256" key="1">
    <source>
        <dbReference type="SAM" id="SignalP"/>
    </source>
</evidence>
<dbReference type="PANTHER" id="PTHR46623">
    <property type="entry name" value="CARBOXYMETHYLENEBUTENOLIDASE-RELATED"/>
    <property type="match status" value="1"/>
</dbReference>
<evidence type="ECO:0000259" key="2">
    <source>
        <dbReference type="Pfam" id="PF01738"/>
    </source>
</evidence>
<reference evidence="4" key="1">
    <citation type="submission" date="2015-09" db="EMBL/GenBank/DDBJ databases">
        <authorList>
            <person name="Rodrigo-Torres Lidia"/>
            <person name="Arahal R.David."/>
        </authorList>
    </citation>
    <scope>NUCLEOTIDE SEQUENCE [LARGE SCALE GENOMIC DNA]</scope>
    <source>
        <strain evidence="4">CECT 7735</strain>
    </source>
</reference>
<dbReference type="Gene3D" id="3.40.50.1820">
    <property type="entry name" value="alpha/beta hydrolase"/>
    <property type="match status" value="1"/>
</dbReference>
<dbReference type="InterPro" id="IPR002925">
    <property type="entry name" value="Dienelactn_hydro"/>
</dbReference>
<dbReference type="Proteomes" id="UP000051870">
    <property type="component" value="Unassembled WGS sequence"/>
</dbReference>
<feature type="signal peptide" evidence="1">
    <location>
        <begin position="1"/>
        <end position="20"/>
    </location>
</feature>
<dbReference type="SUPFAM" id="SSF53474">
    <property type="entry name" value="alpha/beta-Hydrolases"/>
    <property type="match status" value="1"/>
</dbReference>
<keyword evidence="3" id="KW-0378">Hydrolase</keyword>
<evidence type="ECO:0000313" key="3">
    <source>
        <dbReference type="EMBL" id="CUK00677.1"/>
    </source>
</evidence>
<dbReference type="GO" id="GO:0008806">
    <property type="term" value="F:carboxymethylenebutenolidase activity"/>
    <property type="evidence" value="ECO:0007669"/>
    <property type="project" value="UniProtKB-EC"/>
</dbReference>